<dbReference type="AlphaFoldDB" id="A0ABD0J7R1"/>
<keyword evidence="2" id="KW-1185">Reference proteome</keyword>
<accession>A0ABD0J7R1</accession>
<name>A0ABD0J7R1_9CAEN</name>
<reference evidence="1 2" key="1">
    <citation type="journal article" date="2023" name="Sci. Data">
        <title>Genome assembly of the Korean intertidal mud-creeper Batillaria attramentaria.</title>
        <authorList>
            <person name="Patra A.K."/>
            <person name="Ho P.T."/>
            <person name="Jun S."/>
            <person name="Lee S.J."/>
            <person name="Kim Y."/>
            <person name="Won Y.J."/>
        </authorList>
    </citation>
    <scope>NUCLEOTIDE SEQUENCE [LARGE SCALE GENOMIC DNA]</scope>
    <source>
        <strain evidence="1">Wonlab-2016</strain>
    </source>
</reference>
<sequence>MLRHSGRTDARVLQQTLPTRGLGTVPRPGLAVSKATSPQSIENIYSQPCKPCPYFDYRDRLPEEAITRARVNTGEPCTTFAGPLLKQANFYHATSIKLARRCQSNALEKRGVVSWRREGCPCLGRCTAAAPAFRVPRRTLCVAPALASSTSKRLKPLTPGGFFLPQNFGHISPFSSSQNLFPTISFLLLCSGFGLVSFLKPQRSVLQGLINSYAGDWSLKECQLAVLTLCQR</sequence>
<evidence type="ECO:0000313" key="1">
    <source>
        <dbReference type="EMBL" id="KAK7464588.1"/>
    </source>
</evidence>
<evidence type="ECO:0000313" key="2">
    <source>
        <dbReference type="Proteomes" id="UP001519460"/>
    </source>
</evidence>
<proteinExistence type="predicted"/>
<protein>
    <submittedName>
        <fullName evidence="1">Uncharacterized protein</fullName>
    </submittedName>
</protein>
<organism evidence="1 2">
    <name type="scientific">Batillaria attramentaria</name>
    <dbReference type="NCBI Taxonomy" id="370345"/>
    <lineage>
        <taxon>Eukaryota</taxon>
        <taxon>Metazoa</taxon>
        <taxon>Spiralia</taxon>
        <taxon>Lophotrochozoa</taxon>
        <taxon>Mollusca</taxon>
        <taxon>Gastropoda</taxon>
        <taxon>Caenogastropoda</taxon>
        <taxon>Sorbeoconcha</taxon>
        <taxon>Cerithioidea</taxon>
        <taxon>Batillariidae</taxon>
        <taxon>Batillaria</taxon>
    </lineage>
</organism>
<dbReference type="Proteomes" id="UP001519460">
    <property type="component" value="Unassembled WGS sequence"/>
</dbReference>
<gene>
    <name evidence="1" type="ORF">BaRGS_00037867</name>
</gene>
<dbReference type="EMBL" id="JACVVK020000584">
    <property type="protein sequence ID" value="KAK7464588.1"/>
    <property type="molecule type" value="Genomic_DNA"/>
</dbReference>
<comment type="caution">
    <text evidence="1">The sequence shown here is derived from an EMBL/GenBank/DDBJ whole genome shotgun (WGS) entry which is preliminary data.</text>
</comment>